<sequence length="202" mass="22355">MVPSEKRIFAQSVEALFVRALGPHLTRDGRQRLKAVGLDLAEPLRHNYSLEQWRAFLEVAARDVFPGQPAEAAYLELGARYLQGFRQTSVGRASMQLVTHLGPEKTLERVPYNLRAGNNFNEVRVEELSKNAATLWVKDVLADNPFFASGFLAETLRASGAGTLDVKPIAFDGTAATYRLTWTQAKSQRPAGTVAPVRRLFG</sequence>
<dbReference type="Pfam" id="PF09536">
    <property type="entry name" value="DUF2378"/>
    <property type="match status" value="1"/>
</dbReference>
<accession>A0A3A8I6M1</accession>
<evidence type="ECO:0000313" key="2">
    <source>
        <dbReference type="Proteomes" id="UP000268094"/>
    </source>
</evidence>
<dbReference type="Proteomes" id="UP000268094">
    <property type="component" value="Unassembled WGS sequence"/>
</dbReference>
<comment type="caution">
    <text evidence="1">The sequence shown here is derived from an EMBL/GenBank/DDBJ whole genome shotgun (WGS) entry which is preliminary data.</text>
</comment>
<organism evidence="1 2">
    <name type="scientific">Corallococcus terminator</name>
    <dbReference type="NCBI Taxonomy" id="2316733"/>
    <lineage>
        <taxon>Bacteria</taxon>
        <taxon>Pseudomonadati</taxon>
        <taxon>Myxococcota</taxon>
        <taxon>Myxococcia</taxon>
        <taxon>Myxococcales</taxon>
        <taxon>Cystobacterineae</taxon>
        <taxon>Myxococcaceae</taxon>
        <taxon>Corallococcus</taxon>
    </lineage>
</organism>
<proteinExistence type="predicted"/>
<gene>
    <name evidence="1" type="ORF">D7V88_30060</name>
</gene>
<name>A0A3A8I6M1_9BACT</name>
<dbReference type="EMBL" id="RAVZ01000268">
    <property type="protein sequence ID" value="RKG78188.1"/>
    <property type="molecule type" value="Genomic_DNA"/>
</dbReference>
<reference evidence="2" key="1">
    <citation type="submission" date="2018-09" db="EMBL/GenBank/DDBJ databases">
        <authorList>
            <person name="Livingstone P.G."/>
            <person name="Whitworth D.E."/>
        </authorList>
    </citation>
    <scope>NUCLEOTIDE SEQUENCE [LARGE SCALE GENOMIC DNA]</scope>
    <source>
        <strain evidence="2">CA054A</strain>
    </source>
</reference>
<dbReference type="OrthoDB" id="5505937at2"/>
<evidence type="ECO:0000313" key="1">
    <source>
        <dbReference type="EMBL" id="RKG78188.1"/>
    </source>
</evidence>
<dbReference type="NCBIfam" id="TIGR02265">
    <property type="entry name" value="Mxa_TIGR02265"/>
    <property type="match status" value="1"/>
</dbReference>
<dbReference type="InterPro" id="IPR011751">
    <property type="entry name" value="Mxa_paralog_2265"/>
</dbReference>
<dbReference type="RefSeq" id="WP_120544055.1">
    <property type="nucleotide sequence ID" value="NZ_RAVZ01000268.1"/>
</dbReference>
<keyword evidence="2" id="KW-1185">Reference proteome</keyword>
<protein>
    <submittedName>
        <fullName evidence="1">DUF2378 family protein</fullName>
    </submittedName>
</protein>
<dbReference type="AlphaFoldDB" id="A0A3A8I6M1"/>